<name>A0A8T0MKV7_PANVG</name>
<comment type="caution">
    <text evidence="2">The sequence shown here is derived from an EMBL/GenBank/DDBJ whole genome shotgun (WGS) entry which is preliminary data.</text>
</comment>
<dbReference type="AlphaFoldDB" id="A0A8T0MKV7"/>
<reference evidence="2" key="1">
    <citation type="submission" date="2020-05" db="EMBL/GenBank/DDBJ databases">
        <title>WGS assembly of Panicum virgatum.</title>
        <authorList>
            <person name="Lovell J.T."/>
            <person name="Jenkins J."/>
            <person name="Shu S."/>
            <person name="Juenger T.E."/>
            <person name="Schmutz J."/>
        </authorList>
    </citation>
    <scope>NUCLEOTIDE SEQUENCE</scope>
    <source>
        <strain evidence="2">AP13</strain>
    </source>
</reference>
<gene>
    <name evidence="2" type="ORF">PVAP13_9NG388973</name>
</gene>
<sequence>MMGKEAHEWMILPFWMSSSRETGSDRTHALLSFIRSPLLVTRSPRRHRSPPPGRPAVPSLHHGRFPLPAAHLNPHLRPRPSRRCSCTWAWRGRLEGDGARRCACRPGRALLRTGRRGGGGPADSIVPQGAAMIPFEKSAMLLPPLSKREVGRQRKNRIPSAMEGKGTKKTRTKGLYQVQCKGCLGLGHRSTSPKCPLNGTKMRKSRAKKGVAGRPPARGRKLLQMMLLKDTLMHRLRL</sequence>
<accession>A0A8T0MKV7</accession>
<feature type="region of interest" description="Disordered" evidence="1">
    <location>
        <begin position="42"/>
        <end position="61"/>
    </location>
</feature>
<protein>
    <submittedName>
        <fullName evidence="2">Uncharacterized protein</fullName>
    </submittedName>
</protein>
<feature type="region of interest" description="Disordered" evidence="1">
    <location>
        <begin position="194"/>
        <end position="216"/>
    </location>
</feature>
<proteinExistence type="predicted"/>
<dbReference type="Proteomes" id="UP000823388">
    <property type="component" value="Chromosome 9N"/>
</dbReference>
<evidence type="ECO:0000256" key="1">
    <source>
        <dbReference type="SAM" id="MobiDB-lite"/>
    </source>
</evidence>
<keyword evidence="3" id="KW-1185">Reference proteome</keyword>
<evidence type="ECO:0000313" key="2">
    <source>
        <dbReference type="EMBL" id="KAG2538071.1"/>
    </source>
</evidence>
<feature type="compositionally biased region" description="Basic residues" evidence="1">
    <location>
        <begin position="201"/>
        <end position="216"/>
    </location>
</feature>
<dbReference type="EMBL" id="CM029054">
    <property type="protein sequence ID" value="KAG2538071.1"/>
    <property type="molecule type" value="Genomic_DNA"/>
</dbReference>
<evidence type="ECO:0000313" key="3">
    <source>
        <dbReference type="Proteomes" id="UP000823388"/>
    </source>
</evidence>
<organism evidence="2 3">
    <name type="scientific">Panicum virgatum</name>
    <name type="common">Blackwell switchgrass</name>
    <dbReference type="NCBI Taxonomy" id="38727"/>
    <lineage>
        <taxon>Eukaryota</taxon>
        <taxon>Viridiplantae</taxon>
        <taxon>Streptophyta</taxon>
        <taxon>Embryophyta</taxon>
        <taxon>Tracheophyta</taxon>
        <taxon>Spermatophyta</taxon>
        <taxon>Magnoliopsida</taxon>
        <taxon>Liliopsida</taxon>
        <taxon>Poales</taxon>
        <taxon>Poaceae</taxon>
        <taxon>PACMAD clade</taxon>
        <taxon>Panicoideae</taxon>
        <taxon>Panicodae</taxon>
        <taxon>Paniceae</taxon>
        <taxon>Panicinae</taxon>
        <taxon>Panicum</taxon>
        <taxon>Panicum sect. Hiantes</taxon>
    </lineage>
</organism>